<keyword evidence="3 6" id="KW-0285">Flavoprotein</keyword>
<evidence type="ECO:0000259" key="9">
    <source>
        <dbReference type="Pfam" id="PF02770"/>
    </source>
</evidence>
<evidence type="ECO:0000256" key="1">
    <source>
        <dbReference type="ARBA" id="ARBA00001974"/>
    </source>
</evidence>
<protein>
    <submittedName>
        <fullName evidence="11">Acyl-CoA dehydrogenase</fullName>
    </submittedName>
</protein>
<dbReference type="RefSeq" id="WP_140695796.1">
    <property type="nucleotide sequence ID" value="NZ_RCZG01000011.1"/>
</dbReference>
<keyword evidence="5 6" id="KW-0560">Oxidoreductase</keyword>
<dbReference type="Pfam" id="PF02770">
    <property type="entry name" value="Acyl-CoA_dh_M"/>
    <property type="match status" value="1"/>
</dbReference>
<evidence type="ECO:0000313" key="11">
    <source>
        <dbReference type="EMBL" id="TPG31674.1"/>
    </source>
</evidence>
<evidence type="ECO:0000259" key="8">
    <source>
        <dbReference type="Pfam" id="PF00441"/>
    </source>
</evidence>
<dbReference type="PANTHER" id="PTHR43884:SF20">
    <property type="entry name" value="ACYL-COA DEHYDROGENASE FADE28"/>
    <property type="match status" value="1"/>
</dbReference>
<feature type="domain" description="Acyl-CoA dehydrogenase/oxidase N-terminal" evidence="10">
    <location>
        <begin position="7"/>
        <end position="118"/>
    </location>
</feature>
<feature type="domain" description="Acyl-CoA dehydrogenase/oxidase C-terminal" evidence="8">
    <location>
        <begin position="234"/>
        <end position="363"/>
    </location>
</feature>
<dbReference type="InterPro" id="IPR037069">
    <property type="entry name" value="AcylCoA_DH/ox_N_sf"/>
</dbReference>
<accession>A0A502E2Y0</accession>
<comment type="cofactor">
    <cofactor evidence="1 6">
        <name>FAD</name>
        <dbReference type="ChEBI" id="CHEBI:57692"/>
    </cofactor>
</comment>
<dbReference type="AlphaFoldDB" id="A0A502E2Y0"/>
<evidence type="ECO:0000256" key="2">
    <source>
        <dbReference type="ARBA" id="ARBA00009347"/>
    </source>
</evidence>
<proteinExistence type="inferred from homology"/>
<evidence type="ECO:0000256" key="7">
    <source>
        <dbReference type="SAM" id="MobiDB-lite"/>
    </source>
</evidence>
<evidence type="ECO:0000256" key="3">
    <source>
        <dbReference type="ARBA" id="ARBA00022630"/>
    </source>
</evidence>
<dbReference type="EMBL" id="RCZG01000011">
    <property type="protein sequence ID" value="TPG31674.1"/>
    <property type="molecule type" value="Genomic_DNA"/>
</dbReference>
<dbReference type="InterPro" id="IPR009075">
    <property type="entry name" value="AcylCo_DH/oxidase_C"/>
</dbReference>
<dbReference type="OrthoDB" id="4319499at2"/>
<name>A0A502E2Y0_9MYCO</name>
<keyword evidence="12" id="KW-1185">Reference proteome</keyword>
<evidence type="ECO:0000313" key="12">
    <source>
        <dbReference type="Proteomes" id="UP000320095"/>
    </source>
</evidence>
<dbReference type="GO" id="GO:0003995">
    <property type="term" value="F:acyl-CoA dehydrogenase activity"/>
    <property type="evidence" value="ECO:0007669"/>
    <property type="project" value="TreeGrafter"/>
</dbReference>
<dbReference type="InterPro" id="IPR006091">
    <property type="entry name" value="Acyl-CoA_Oxase/DH_mid-dom"/>
</dbReference>
<dbReference type="Proteomes" id="UP000320095">
    <property type="component" value="Unassembled WGS sequence"/>
</dbReference>
<feature type="region of interest" description="Disordered" evidence="7">
    <location>
        <begin position="125"/>
        <end position="146"/>
    </location>
</feature>
<dbReference type="PANTHER" id="PTHR43884">
    <property type="entry name" value="ACYL-COA DEHYDROGENASE"/>
    <property type="match status" value="1"/>
</dbReference>
<dbReference type="InterPro" id="IPR046373">
    <property type="entry name" value="Acyl-CoA_Oxase/DH_mid-dom_sf"/>
</dbReference>
<keyword evidence="4 6" id="KW-0274">FAD</keyword>
<dbReference type="InterPro" id="IPR009100">
    <property type="entry name" value="AcylCoA_DH/oxidase_NM_dom_sf"/>
</dbReference>
<dbReference type="InterPro" id="IPR013786">
    <property type="entry name" value="AcylCoA_DH/ox_N"/>
</dbReference>
<dbReference type="Gene3D" id="2.40.110.10">
    <property type="entry name" value="Butyryl-CoA Dehydrogenase, subunit A, domain 2"/>
    <property type="match status" value="1"/>
</dbReference>
<reference evidence="11 12" key="1">
    <citation type="journal article" date="2019" name="Environ. Microbiol.">
        <title>Species interactions and distinct microbial communities in high Arctic permafrost affected cryosols are associated with the CH4 and CO2 gas fluxes.</title>
        <authorList>
            <person name="Altshuler I."/>
            <person name="Hamel J."/>
            <person name="Turney S."/>
            <person name="Magnuson E."/>
            <person name="Levesque R."/>
            <person name="Greer C."/>
            <person name="Whyte L.G."/>
        </authorList>
    </citation>
    <scope>NUCLEOTIDE SEQUENCE [LARGE SCALE GENOMIC DNA]</scope>
    <source>
        <strain evidence="11 12">S5.20</strain>
    </source>
</reference>
<dbReference type="CDD" id="cd00567">
    <property type="entry name" value="ACAD"/>
    <property type="match status" value="1"/>
</dbReference>
<dbReference type="SUPFAM" id="SSF56645">
    <property type="entry name" value="Acyl-CoA dehydrogenase NM domain-like"/>
    <property type="match status" value="1"/>
</dbReference>
<comment type="similarity">
    <text evidence="2 6">Belongs to the acyl-CoA dehydrogenase family.</text>
</comment>
<evidence type="ECO:0000259" key="10">
    <source>
        <dbReference type="Pfam" id="PF02771"/>
    </source>
</evidence>
<feature type="domain" description="Acyl-CoA oxidase/dehydrogenase middle" evidence="9">
    <location>
        <begin position="124"/>
        <end position="207"/>
    </location>
</feature>
<dbReference type="Pfam" id="PF00441">
    <property type="entry name" value="Acyl-CoA_dh_1"/>
    <property type="match status" value="1"/>
</dbReference>
<sequence length="374" mass="39795">MDFTFSQDQIALRGIARDVFDRLAGPDRLTELEAGEVRHDPALWKAFANADLLGVALPESVGGSGRGFLDLAIVLAEVGWSVAPVPAYATMALGADTVARHGDDEQIQRLLAGVVTGDRILTAGLTEPHRSDPASPATRARRDGSGWRLDGVKDLVPAAQIADAMVVPTTTDEGEVGLFVVDARDAGVHVAPVATSGGQPHGDVTFDGASVPGRDRLRVDGDGAAAVRDLHDRALVSVCAQQIGVAERALRMAATYTGEREQFGRPIGSFQAIQQRMADAYIDVEAIRWTTWQAAWLVGEGRSVRREASIAKFWAAEAGMRVVATAQQVHGGIGIDVSYPLFRYFLWAKHNELALGSASAHLARLGSTYAAGVR</sequence>
<evidence type="ECO:0000256" key="6">
    <source>
        <dbReference type="RuleBase" id="RU362125"/>
    </source>
</evidence>
<evidence type="ECO:0000256" key="5">
    <source>
        <dbReference type="ARBA" id="ARBA00023002"/>
    </source>
</evidence>
<dbReference type="GO" id="GO:0050660">
    <property type="term" value="F:flavin adenine dinucleotide binding"/>
    <property type="evidence" value="ECO:0007669"/>
    <property type="project" value="InterPro"/>
</dbReference>
<dbReference type="SUPFAM" id="SSF47203">
    <property type="entry name" value="Acyl-CoA dehydrogenase C-terminal domain-like"/>
    <property type="match status" value="1"/>
</dbReference>
<organism evidence="11 12">
    <name type="scientific">Mycolicibacterium hodleri</name>
    <dbReference type="NCBI Taxonomy" id="49897"/>
    <lineage>
        <taxon>Bacteria</taxon>
        <taxon>Bacillati</taxon>
        <taxon>Actinomycetota</taxon>
        <taxon>Actinomycetes</taxon>
        <taxon>Mycobacteriales</taxon>
        <taxon>Mycobacteriaceae</taxon>
        <taxon>Mycolicibacterium</taxon>
    </lineage>
</organism>
<dbReference type="Gene3D" id="1.20.140.10">
    <property type="entry name" value="Butyryl-CoA Dehydrogenase, subunit A, domain 3"/>
    <property type="match status" value="1"/>
</dbReference>
<dbReference type="Pfam" id="PF02771">
    <property type="entry name" value="Acyl-CoA_dh_N"/>
    <property type="match status" value="1"/>
</dbReference>
<evidence type="ECO:0000256" key="4">
    <source>
        <dbReference type="ARBA" id="ARBA00022827"/>
    </source>
</evidence>
<comment type="caution">
    <text evidence="11">The sequence shown here is derived from an EMBL/GenBank/DDBJ whole genome shotgun (WGS) entry which is preliminary data.</text>
</comment>
<gene>
    <name evidence="11" type="ORF">EAH80_22275</name>
</gene>
<dbReference type="Gene3D" id="1.10.540.10">
    <property type="entry name" value="Acyl-CoA dehydrogenase/oxidase, N-terminal domain"/>
    <property type="match status" value="1"/>
</dbReference>
<dbReference type="InterPro" id="IPR036250">
    <property type="entry name" value="AcylCo_DH-like_C"/>
</dbReference>